<reference evidence="1 2" key="1">
    <citation type="journal article" date="2019" name="Int. J. Syst. Evol. Microbiol.">
        <title>The Global Catalogue of Microorganisms (GCM) 10K type strain sequencing project: providing services to taxonomists for standard genome sequencing and annotation.</title>
        <authorList>
            <consortium name="The Broad Institute Genomics Platform"/>
            <consortium name="The Broad Institute Genome Sequencing Center for Infectious Disease"/>
            <person name="Wu L."/>
            <person name="Ma J."/>
        </authorList>
    </citation>
    <scope>NUCLEOTIDE SEQUENCE [LARGE SCALE GENOMIC DNA]</scope>
    <source>
        <strain evidence="1 2">CGMCC 1.12543</strain>
    </source>
</reference>
<evidence type="ECO:0000313" key="1">
    <source>
        <dbReference type="EMBL" id="MFC5972615.1"/>
    </source>
</evidence>
<name>A0ABD5RR58_9EURY</name>
<proteinExistence type="predicted"/>
<evidence type="ECO:0000313" key="2">
    <source>
        <dbReference type="Proteomes" id="UP001596099"/>
    </source>
</evidence>
<sequence>MSFETHLDDLDITRTADASTAATEVIAAVHEEGLKKYPALGEFVDPVLADAYLDGILDDDDLDELVAQFASELDLGQHGVEDFIKNNIDTRADERDDSTTAQFRRLPLDEWIQEHLISLVQERDKGSSGTVSHLWEFEAPEDYRETFTVNTGDSNHNNHSNFIDLIANQSLDAGAQIAGMNYKNDGVWKEEFLRPFMSRNATVEHYVSERREAVEELWSKLSVRLEKGVDTDPEQAVQVSKVYEKPEDDAHLYVYTQLLKSVGDAHDVTYRAMQEELKALSVIDGAASEHISVGEGTKRFWKLPRAFIEAATFDDGVRAVGGDPE</sequence>
<comment type="caution">
    <text evidence="1">The sequence shown here is derived from an EMBL/GenBank/DDBJ whole genome shotgun (WGS) entry which is preliminary data.</text>
</comment>
<keyword evidence="2" id="KW-1185">Reference proteome</keyword>
<dbReference type="RefSeq" id="WP_247416162.1">
    <property type="nucleotide sequence ID" value="NZ_JALLGW010000001.1"/>
</dbReference>
<dbReference type="Proteomes" id="UP001596099">
    <property type="component" value="Unassembled WGS sequence"/>
</dbReference>
<gene>
    <name evidence="1" type="ORF">ACFPYI_14855</name>
</gene>
<organism evidence="1 2">
    <name type="scientific">Halomarina salina</name>
    <dbReference type="NCBI Taxonomy" id="1872699"/>
    <lineage>
        <taxon>Archaea</taxon>
        <taxon>Methanobacteriati</taxon>
        <taxon>Methanobacteriota</taxon>
        <taxon>Stenosarchaea group</taxon>
        <taxon>Halobacteria</taxon>
        <taxon>Halobacteriales</taxon>
        <taxon>Natronomonadaceae</taxon>
        <taxon>Halomarina</taxon>
    </lineage>
</organism>
<dbReference type="EMBL" id="JBHSQH010000001">
    <property type="protein sequence ID" value="MFC5972615.1"/>
    <property type="molecule type" value="Genomic_DNA"/>
</dbReference>
<dbReference type="AlphaFoldDB" id="A0ABD5RR58"/>
<accession>A0ABD5RR58</accession>
<protein>
    <submittedName>
        <fullName evidence="1">Uncharacterized protein</fullName>
    </submittedName>
</protein>